<dbReference type="SMART" id="SM00862">
    <property type="entry name" value="Trans_reg_C"/>
    <property type="match status" value="1"/>
</dbReference>
<dbReference type="InterPro" id="IPR036388">
    <property type="entry name" value="WH-like_DNA-bd_sf"/>
</dbReference>
<dbReference type="GO" id="GO:0000156">
    <property type="term" value="F:phosphorelay response regulator activity"/>
    <property type="evidence" value="ECO:0007669"/>
    <property type="project" value="TreeGrafter"/>
</dbReference>
<dbReference type="Proteomes" id="UP001204144">
    <property type="component" value="Unassembled WGS sequence"/>
</dbReference>
<gene>
    <name evidence="8" type="ORF">EGI31_12645</name>
</gene>
<dbReference type="GO" id="GO:0000976">
    <property type="term" value="F:transcription cis-regulatory region binding"/>
    <property type="evidence" value="ECO:0007669"/>
    <property type="project" value="TreeGrafter"/>
</dbReference>
<keyword evidence="9" id="KW-1185">Reference proteome</keyword>
<keyword evidence="3 5" id="KW-0238">DNA-binding</keyword>
<dbReference type="GO" id="GO:0032993">
    <property type="term" value="C:protein-DNA complex"/>
    <property type="evidence" value="ECO:0007669"/>
    <property type="project" value="TreeGrafter"/>
</dbReference>
<feature type="DNA-binding region" description="OmpR/PhoB-type" evidence="5">
    <location>
        <begin position="130"/>
        <end position="227"/>
    </location>
</feature>
<dbReference type="SUPFAM" id="SSF46894">
    <property type="entry name" value="C-terminal effector domain of the bipartite response regulators"/>
    <property type="match status" value="1"/>
</dbReference>
<dbReference type="SUPFAM" id="SSF52172">
    <property type="entry name" value="CheY-like"/>
    <property type="match status" value="1"/>
</dbReference>
<keyword evidence="1 4" id="KW-0597">Phosphoprotein</keyword>
<dbReference type="Gene3D" id="6.10.250.690">
    <property type="match status" value="1"/>
</dbReference>
<dbReference type="InterPro" id="IPR001867">
    <property type="entry name" value="OmpR/PhoB-type_DNA-bd"/>
</dbReference>
<dbReference type="Gene3D" id="1.10.10.10">
    <property type="entry name" value="Winged helix-like DNA-binding domain superfamily/Winged helix DNA-binding domain"/>
    <property type="match status" value="1"/>
</dbReference>
<dbReference type="GO" id="GO:0006355">
    <property type="term" value="P:regulation of DNA-templated transcription"/>
    <property type="evidence" value="ECO:0007669"/>
    <property type="project" value="InterPro"/>
</dbReference>
<evidence type="ECO:0000256" key="3">
    <source>
        <dbReference type="ARBA" id="ARBA00023125"/>
    </source>
</evidence>
<dbReference type="InterPro" id="IPR016032">
    <property type="entry name" value="Sig_transdc_resp-reg_C-effctor"/>
</dbReference>
<dbReference type="EMBL" id="RJUF01000040">
    <property type="protein sequence ID" value="MCP9763803.1"/>
    <property type="molecule type" value="Genomic_DNA"/>
</dbReference>
<dbReference type="InterPro" id="IPR039420">
    <property type="entry name" value="WalR-like"/>
</dbReference>
<dbReference type="PROSITE" id="PS50110">
    <property type="entry name" value="RESPONSE_REGULATORY"/>
    <property type="match status" value="1"/>
</dbReference>
<keyword evidence="2" id="KW-0902">Two-component regulatory system</keyword>
<dbReference type="GO" id="GO:0005829">
    <property type="term" value="C:cytosol"/>
    <property type="evidence" value="ECO:0007669"/>
    <property type="project" value="TreeGrafter"/>
</dbReference>
<dbReference type="CDD" id="cd17574">
    <property type="entry name" value="REC_OmpR"/>
    <property type="match status" value="1"/>
</dbReference>
<evidence type="ECO:0000313" key="9">
    <source>
        <dbReference type="Proteomes" id="UP001204144"/>
    </source>
</evidence>
<feature type="modified residue" description="4-aspartylphosphate" evidence="4">
    <location>
        <position position="52"/>
    </location>
</feature>
<evidence type="ECO:0000256" key="2">
    <source>
        <dbReference type="ARBA" id="ARBA00023012"/>
    </source>
</evidence>
<dbReference type="RefSeq" id="WP_255037572.1">
    <property type="nucleotide sequence ID" value="NZ_RJUF01000040.1"/>
</dbReference>
<comment type="caution">
    <text evidence="8">The sequence shown here is derived from an EMBL/GenBank/DDBJ whole genome shotgun (WGS) entry which is preliminary data.</text>
</comment>
<dbReference type="PANTHER" id="PTHR48111:SF40">
    <property type="entry name" value="PHOSPHATE REGULON TRANSCRIPTIONAL REGULATORY PROTEIN PHOB"/>
    <property type="match status" value="1"/>
</dbReference>
<evidence type="ECO:0000259" key="6">
    <source>
        <dbReference type="PROSITE" id="PS50110"/>
    </source>
</evidence>
<evidence type="ECO:0000256" key="4">
    <source>
        <dbReference type="PROSITE-ProRule" id="PRU00169"/>
    </source>
</evidence>
<dbReference type="PROSITE" id="PS51755">
    <property type="entry name" value="OMPR_PHOB"/>
    <property type="match status" value="1"/>
</dbReference>
<evidence type="ECO:0000259" key="7">
    <source>
        <dbReference type="PROSITE" id="PS51755"/>
    </source>
</evidence>
<dbReference type="AlphaFoldDB" id="A0AAE3H2X8"/>
<dbReference type="Gene3D" id="3.40.50.2300">
    <property type="match status" value="1"/>
</dbReference>
<dbReference type="InterPro" id="IPR001789">
    <property type="entry name" value="Sig_transdc_resp-reg_receiver"/>
</dbReference>
<dbReference type="PANTHER" id="PTHR48111">
    <property type="entry name" value="REGULATOR OF RPOS"/>
    <property type="match status" value="1"/>
</dbReference>
<organism evidence="8 9">
    <name type="scientific">Lacihabitans soyangensis</name>
    <dbReference type="NCBI Taxonomy" id="869394"/>
    <lineage>
        <taxon>Bacteria</taxon>
        <taxon>Pseudomonadati</taxon>
        <taxon>Bacteroidota</taxon>
        <taxon>Cytophagia</taxon>
        <taxon>Cytophagales</taxon>
        <taxon>Leadbetterellaceae</taxon>
        <taxon>Lacihabitans</taxon>
    </lineage>
</organism>
<proteinExistence type="predicted"/>
<dbReference type="Pfam" id="PF00072">
    <property type="entry name" value="Response_reg"/>
    <property type="match status" value="1"/>
</dbReference>
<protein>
    <submittedName>
        <fullName evidence="8">DNA-binding response regulator</fullName>
    </submittedName>
</protein>
<evidence type="ECO:0000256" key="5">
    <source>
        <dbReference type="PROSITE-ProRule" id="PRU01091"/>
    </source>
</evidence>
<dbReference type="InterPro" id="IPR011006">
    <property type="entry name" value="CheY-like_superfamily"/>
</dbReference>
<sequence length="227" mass="25860">MLKILYLEDEASLAKIVKESLASRTFEVLHLESGRNAVNVFNEFQPDVCVFDVMLPDKDGFEVAKEIRAKNATTPIIFLTAKNQTTDLLMGFDAGGNDYIKKPFSLEELIVRINNLHALTQNKSGNSNNSEGIKIGKYVFSTAKQELRFENEIRKISFRECQLLDLLTQSKGEIVSRKLILDTVWGDDHFFNSRNLDVYITKLRAYFKSDPNIEIITLKAVGYRLIT</sequence>
<feature type="domain" description="OmpR/PhoB-type" evidence="7">
    <location>
        <begin position="130"/>
        <end position="227"/>
    </location>
</feature>
<accession>A0AAE3H2X8</accession>
<dbReference type="SMART" id="SM00448">
    <property type="entry name" value="REC"/>
    <property type="match status" value="1"/>
</dbReference>
<name>A0AAE3H2X8_9BACT</name>
<evidence type="ECO:0000256" key="1">
    <source>
        <dbReference type="ARBA" id="ARBA00022553"/>
    </source>
</evidence>
<dbReference type="Pfam" id="PF00486">
    <property type="entry name" value="Trans_reg_C"/>
    <property type="match status" value="1"/>
</dbReference>
<dbReference type="CDD" id="cd00383">
    <property type="entry name" value="trans_reg_C"/>
    <property type="match status" value="1"/>
</dbReference>
<reference evidence="8 9" key="1">
    <citation type="submission" date="2018-11" db="EMBL/GenBank/DDBJ databases">
        <title>Novel bacteria species description.</title>
        <authorList>
            <person name="Han J.-H."/>
        </authorList>
    </citation>
    <scope>NUCLEOTIDE SEQUENCE [LARGE SCALE GENOMIC DNA]</scope>
    <source>
        <strain evidence="8 9">KCTC23259</strain>
    </source>
</reference>
<feature type="domain" description="Response regulatory" evidence="6">
    <location>
        <begin position="3"/>
        <end position="117"/>
    </location>
</feature>
<evidence type="ECO:0000313" key="8">
    <source>
        <dbReference type="EMBL" id="MCP9763803.1"/>
    </source>
</evidence>